<dbReference type="EMBL" id="FONN01000016">
    <property type="protein sequence ID" value="SFF16600.1"/>
    <property type="molecule type" value="Genomic_DNA"/>
</dbReference>
<evidence type="ECO:0000259" key="2">
    <source>
        <dbReference type="Pfam" id="PF01050"/>
    </source>
</evidence>
<dbReference type="InterPro" id="IPR029044">
    <property type="entry name" value="Nucleotide-diphossugar_trans"/>
</dbReference>
<dbReference type="GO" id="GO:0005976">
    <property type="term" value="P:polysaccharide metabolic process"/>
    <property type="evidence" value="ECO:0007669"/>
    <property type="project" value="InterPro"/>
</dbReference>
<dbReference type="Gene3D" id="3.90.550.10">
    <property type="entry name" value="Spore Coat Polysaccharide Biosynthesis Protein SpsA, Chain A"/>
    <property type="match status" value="1"/>
</dbReference>
<dbReference type="InterPro" id="IPR005835">
    <property type="entry name" value="NTP_transferase_dom"/>
</dbReference>
<dbReference type="InterPro" id="IPR001538">
    <property type="entry name" value="Man6P_isomerase-2_C"/>
</dbReference>
<dbReference type="GO" id="GO:0004475">
    <property type="term" value="F:mannose-1-phosphate guanylyltransferase (GTP) activity"/>
    <property type="evidence" value="ECO:0007669"/>
    <property type="project" value="TreeGrafter"/>
</dbReference>
<keyword evidence="3" id="KW-0548">Nucleotidyltransferase</keyword>
<gene>
    <name evidence="3" type="ORF">SAMN04487969_11631</name>
</gene>
<evidence type="ECO:0000313" key="3">
    <source>
        <dbReference type="EMBL" id="SFF16600.1"/>
    </source>
</evidence>
<dbReference type="SUPFAM" id="SSF51182">
    <property type="entry name" value="RmlC-like cupins"/>
    <property type="match status" value="1"/>
</dbReference>
<dbReference type="InterPro" id="IPR051161">
    <property type="entry name" value="Mannose-6P_isomerase_type2"/>
</dbReference>
<dbReference type="AlphaFoldDB" id="A0A1I2GHZ6"/>
<reference evidence="4" key="1">
    <citation type="submission" date="2016-10" db="EMBL/GenBank/DDBJ databases">
        <authorList>
            <person name="Varghese N."/>
            <person name="Submissions S."/>
        </authorList>
    </citation>
    <scope>NUCLEOTIDE SEQUENCE [LARGE SCALE GENOMIC DNA]</scope>
    <source>
        <strain evidence="4">CGMCC 1.10223</strain>
    </source>
</reference>
<feature type="domain" description="Nucleotidyl transferase" evidence="1">
    <location>
        <begin position="5"/>
        <end position="282"/>
    </location>
</feature>
<proteinExistence type="predicted"/>
<dbReference type="PANTHER" id="PTHR46390">
    <property type="entry name" value="MANNOSE-1-PHOSPHATE GUANYLYLTRANSFERASE"/>
    <property type="match status" value="1"/>
</dbReference>
<dbReference type="SUPFAM" id="SSF53448">
    <property type="entry name" value="Nucleotide-diphospho-sugar transferases"/>
    <property type="match status" value="1"/>
</dbReference>
<dbReference type="Gene3D" id="2.60.120.10">
    <property type="entry name" value="Jelly Rolls"/>
    <property type="match status" value="1"/>
</dbReference>
<evidence type="ECO:0000313" key="4">
    <source>
        <dbReference type="Proteomes" id="UP000183410"/>
    </source>
</evidence>
<dbReference type="Pfam" id="PF00483">
    <property type="entry name" value="NTP_transferase"/>
    <property type="match status" value="1"/>
</dbReference>
<name>A0A1I2GHZ6_9BACL</name>
<dbReference type="InterPro" id="IPR014710">
    <property type="entry name" value="RmlC-like_jellyroll"/>
</dbReference>
<keyword evidence="3" id="KW-0808">Transferase</keyword>
<organism evidence="3 4">
    <name type="scientific">Paenibacillus algorifonticola</name>
    <dbReference type="NCBI Taxonomy" id="684063"/>
    <lineage>
        <taxon>Bacteria</taxon>
        <taxon>Bacillati</taxon>
        <taxon>Bacillota</taxon>
        <taxon>Bacilli</taxon>
        <taxon>Bacillales</taxon>
        <taxon>Paenibacillaceae</taxon>
        <taxon>Paenibacillus</taxon>
    </lineage>
</organism>
<dbReference type="Proteomes" id="UP000183410">
    <property type="component" value="Unassembled WGS sequence"/>
</dbReference>
<dbReference type="PANTHER" id="PTHR46390:SF1">
    <property type="entry name" value="MANNOSE-1-PHOSPHATE GUANYLYLTRANSFERASE"/>
    <property type="match status" value="1"/>
</dbReference>
<keyword evidence="4" id="KW-1185">Reference proteome</keyword>
<accession>A0A1I2GHZ6</accession>
<evidence type="ECO:0000259" key="1">
    <source>
        <dbReference type="Pfam" id="PF00483"/>
    </source>
</evidence>
<feature type="domain" description="Mannose-6-phosphate isomerase type II C-terminal" evidence="2">
    <location>
        <begin position="349"/>
        <end position="451"/>
    </location>
</feature>
<dbReference type="Pfam" id="PF01050">
    <property type="entry name" value="MannoseP_isomer"/>
    <property type="match status" value="1"/>
</dbReference>
<dbReference type="InterPro" id="IPR011051">
    <property type="entry name" value="RmlC_Cupin_sf"/>
</dbReference>
<protein>
    <submittedName>
        <fullName evidence="3">Mannose-1-phosphate guanylyltransferase</fullName>
    </submittedName>
</protein>
<sequence length="467" mass="52303">MMKLVLLSGGSGKRLWPLSNDARSKQFLKVLENENREMVSMVQRVWGQINENGLGDSSYIATSQAQIEMMQTQISPEVPLIIEPDRRDTFAAISLAATYLYSHAGVGLDEAVAILPVDPYVESHFFEAVKQLEEVLNRSDAEIALIGVKPTYPSSKYGYIIPEKAASAGAVTAMSSMTVSEYVAVSHFREKPTEEIAERLIADNAYWNCGVFAFKLGYVIELLASRGLPIQYEELSKQYQLLPKISFDYEVVEKASSIVVLPYEGCWKDLGTWNTLTEEMQNKQIGRGIISEDCINTHLINEIDIPVSILGLSNVVVAVSPDGILVTDKSASPRIKDFISSDQGPMYIERQWGWIRVLDDRTYEDGRCVSTKRVGIQLGKNLSYRLHSAREEVWTIVKGSGEFIQNGNFMRVGAGNVLHIPMKMLHSIRALTELEIIVVQSGMAEERNQVVEIYHTWDEVSEHCIKV</sequence>
<dbReference type="GO" id="GO:0009298">
    <property type="term" value="P:GDP-mannose biosynthetic process"/>
    <property type="evidence" value="ECO:0007669"/>
    <property type="project" value="TreeGrafter"/>
</dbReference>